<accession>A0A9J5WLZ4</accession>
<dbReference type="EMBL" id="JACXVP010000011">
    <property type="protein sequence ID" value="KAG5576530.1"/>
    <property type="molecule type" value="Genomic_DNA"/>
</dbReference>
<evidence type="ECO:0000313" key="2">
    <source>
        <dbReference type="EMBL" id="KAG5576530.1"/>
    </source>
</evidence>
<evidence type="ECO:0000256" key="1">
    <source>
        <dbReference type="SAM" id="Phobius"/>
    </source>
</evidence>
<proteinExistence type="predicted"/>
<keyword evidence="3" id="KW-1185">Reference proteome</keyword>
<dbReference type="Proteomes" id="UP000824120">
    <property type="component" value="Chromosome 11"/>
</dbReference>
<sequence length="130" mass="15399">MIHSLELNLMRKLKNSGDPNPNLEDETLWIFNSSPSCTNLQHHLALGHWVKWYCFTELLGDVPSAPFFRRLDAFLQCSVHWKKRRSKTLRRLTKWTRQSSSLHFFVLFSPFLPFCDVVSMLFFKLQIPET</sequence>
<reference evidence="2 3" key="1">
    <citation type="submission" date="2020-09" db="EMBL/GenBank/DDBJ databases">
        <title>De no assembly of potato wild relative species, Solanum commersonii.</title>
        <authorList>
            <person name="Cho K."/>
        </authorList>
    </citation>
    <scope>NUCLEOTIDE SEQUENCE [LARGE SCALE GENOMIC DNA]</scope>
    <source>
        <strain evidence="2">LZ3.2</strain>
        <tissue evidence="2">Leaf</tissue>
    </source>
</reference>
<keyword evidence="1" id="KW-1133">Transmembrane helix</keyword>
<keyword evidence="1" id="KW-0812">Transmembrane</keyword>
<keyword evidence="1" id="KW-0472">Membrane</keyword>
<organism evidence="2 3">
    <name type="scientific">Solanum commersonii</name>
    <name type="common">Commerson's wild potato</name>
    <name type="synonym">Commerson's nightshade</name>
    <dbReference type="NCBI Taxonomy" id="4109"/>
    <lineage>
        <taxon>Eukaryota</taxon>
        <taxon>Viridiplantae</taxon>
        <taxon>Streptophyta</taxon>
        <taxon>Embryophyta</taxon>
        <taxon>Tracheophyta</taxon>
        <taxon>Spermatophyta</taxon>
        <taxon>Magnoliopsida</taxon>
        <taxon>eudicotyledons</taxon>
        <taxon>Gunneridae</taxon>
        <taxon>Pentapetalae</taxon>
        <taxon>asterids</taxon>
        <taxon>lamiids</taxon>
        <taxon>Solanales</taxon>
        <taxon>Solanaceae</taxon>
        <taxon>Solanoideae</taxon>
        <taxon>Solaneae</taxon>
        <taxon>Solanum</taxon>
    </lineage>
</organism>
<gene>
    <name evidence="2" type="ORF">H5410_056664</name>
</gene>
<dbReference type="AlphaFoldDB" id="A0A9J5WLZ4"/>
<name>A0A9J5WLZ4_SOLCO</name>
<evidence type="ECO:0000313" key="3">
    <source>
        <dbReference type="Proteomes" id="UP000824120"/>
    </source>
</evidence>
<feature type="transmembrane region" description="Helical" evidence="1">
    <location>
        <begin position="101"/>
        <end position="123"/>
    </location>
</feature>
<comment type="caution">
    <text evidence="2">The sequence shown here is derived from an EMBL/GenBank/DDBJ whole genome shotgun (WGS) entry which is preliminary data.</text>
</comment>
<protein>
    <submittedName>
        <fullName evidence="2">Uncharacterized protein</fullName>
    </submittedName>
</protein>